<dbReference type="Ensembl" id="ENSEBUT00000012519.1">
    <property type="protein sequence ID" value="ENSEBUP00000011942.1"/>
    <property type="gene ID" value="ENSEBUG00000007625.1"/>
</dbReference>
<proteinExistence type="predicted"/>
<keyword evidence="4" id="KW-1185">Reference proteome</keyword>
<dbReference type="GO" id="GO:0030276">
    <property type="term" value="F:clathrin binding"/>
    <property type="evidence" value="ECO:0007669"/>
    <property type="project" value="InterPro"/>
</dbReference>
<feature type="domain" description="Aftiphilin clathrin-binding box" evidence="2">
    <location>
        <begin position="668"/>
        <end position="713"/>
    </location>
</feature>
<feature type="region of interest" description="Disordered" evidence="1">
    <location>
        <begin position="355"/>
        <end position="378"/>
    </location>
</feature>
<dbReference type="AlphaFoldDB" id="A0A8C4WUM6"/>
<organism evidence="3 4">
    <name type="scientific">Eptatretus burgeri</name>
    <name type="common">Inshore hagfish</name>
    <dbReference type="NCBI Taxonomy" id="7764"/>
    <lineage>
        <taxon>Eukaryota</taxon>
        <taxon>Metazoa</taxon>
        <taxon>Chordata</taxon>
        <taxon>Craniata</taxon>
        <taxon>Vertebrata</taxon>
        <taxon>Cyclostomata</taxon>
        <taxon>Myxini</taxon>
        <taxon>Myxiniformes</taxon>
        <taxon>Myxinidae</taxon>
        <taxon>Eptatretinae</taxon>
        <taxon>Eptatretus</taxon>
    </lineage>
</organism>
<dbReference type="Proteomes" id="UP000694388">
    <property type="component" value="Unplaced"/>
</dbReference>
<dbReference type="Ensembl" id="ENSEBUT00000012497.1">
    <property type="protein sequence ID" value="ENSEBUP00000011921.1"/>
    <property type="gene ID" value="ENSEBUG00000007625.1"/>
</dbReference>
<reference evidence="3" key="1">
    <citation type="submission" date="2025-05" db="UniProtKB">
        <authorList>
            <consortium name="Ensembl"/>
        </authorList>
    </citation>
    <scope>IDENTIFICATION</scope>
</reference>
<evidence type="ECO:0000313" key="4">
    <source>
        <dbReference type="Proteomes" id="UP000694388"/>
    </source>
</evidence>
<feature type="region of interest" description="Disordered" evidence="1">
    <location>
        <begin position="623"/>
        <end position="659"/>
    </location>
</feature>
<dbReference type="GO" id="GO:0030121">
    <property type="term" value="C:AP-1 adaptor complex"/>
    <property type="evidence" value="ECO:0007669"/>
    <property type="project" value="TreeGrafter"/>
</dbReference>
<evidence type="ECO:0000313" key="3">
    <source>
        <dbReference type="Ensembl" id="ENSEBUP00000011921.1"/>
    </source>
</evidence>
<dbReference type="InterPro" id="IPR046359">
    <property type="entry name" value="Aftin-like"/>
</dbReference>
<evidence type="ECO:0000259" key="2">
    <source>
        <dbReference type="Pfam" id="PF15045"/>
    </source>
</evidence>
<evidence type="ECO:0000256" key="1">
    <source>
        <dbReference type="SAM" id="MobiDB-lite"/>
    </source>
</evidence>
<protein>
    <submittedName>
        <fullName evidence="3">Aftiphilin a</fullName>
    </submittedName>
</protein>
<feature type="region of interest" description="Disordered" evidence="1">
    <location>
        <begin position="26"/>
        <end position="46"/>
    </location>
</feature>
<dbReference type="GO" id="GO:0032588">
    <property type="term" value="C:trans-Golgi network membrane"/>
    <property type="evidence" value="ECO:0007669"/>
    <property type="project" value="InterPro"/>
</dbReference>
<feature type="region of interest" description="Disordered" evidence="1">
    <location>
        <begin position="103"/>
        <end position="149"/>
    </location>
</feature>
<sequence>MDHGVLRVYSTSPPPLEEAVALEDDDDEDDFGDFGDFAGVDGPTDPFFDSGASLPRFVHFDSMPNRVLVEQQGSAATSCDVKNNNTLVMSEPTEQRVDGPALEFSISPENCPSASSSGTEGNESSGCSSSSSSSSSSSRSSNSSSGRGNAYCEGKITEVCIPAEVMVNGYVEDTEVCKGTGVQVRTLDVSKASLPCEESGQGDLSHLVSGVDDGKLNGAGGDAICNYVSAPVTDTAQNTNDDHFADFSAFGSTNVELFEAPRRSCKLDHSVDERQNNGSQALAVDLAANHFDQGLSDGLAGAVDASPRMTRSLASDQVESDHVVTASLKGATVSDGSLTVIRTRESDVRSAVELPVKSSHSKRQDAVIGDSSNSLNLENDSKTEKEMVNYLRTDSEVKLELCMNVESESTVVSSSCVEPWPALRSSGPCTDMTDSDADHFGEASVPDECIEAFGSALAEEHGEEKKVSLETVGCNVPVIQPSKQVSQDSNDFGSLVSEVQEPRQAKKFDEDFEEFGTMSHFQHAVECFPDFPTEGASGAAPNAEGWATFDSSKIAIDEFGAHDADHCPRLTETEMSTAPNKTTHLQGSESVSLLQRLERVFRVCFPCPMLPPIEEDIPVLHQILSGGPTPRQPSPDEIAESQPRTTESQPRTTESQPRTIFPTWPACSVWANLREPDEAFGLRYQWGGSHSNKHMLRALGIDTRNIGMLEPTKGIQQPMSAAEKIASIAQASSLSEHSEQNVTTEQTQDGAVAAQFDWNGSGLTNPLDVNGASSILNLDFFGPVDETTNSTQTTSMPGVDPELYELTRPTAPSTMSRVTDAFARLMSTADTTITRRPQKHENLSSETRTIIAGLPDLSFMKAKVLMFPTVLAPLPSGGNA</sequence>
<dbReference type="InterPro" id="IPR029205">
    <property type="entry name" value="Clathrin-bd"/>
</dbReference>
<dbReference type="PANTHER" id="PTHR16156">
    <property type="entry name" value="AFTIPHILIN A-RELATED"/>
    <property type="match status" value="1"/>
</dbReference>
<dbReference type="PANTHER" id="PTHR16156:SF10">
    <property type="entry name" value="AFTIPHILIN-RELATED"/>
    <property type="match status" value="1"/>
</dbReference>
<feature type="compositionally biased region" description="Low complexity" evidence="1">
    <location>
        <begin position="113"/>
        <end position="148"/>
    </location>
</feature>
<accession>A0A8C4WUM6</accession>
<dbReference type="Pfam" id="PF15045">
    <property type="entry name" value="Clathrin_bdg"/>
    <property type="match status" value="1"/>
</dbReference>
<dbReference type="GeneTree" id="ENSGT00940000154186"/>
<name>A0A8C4WUM6_EPTBU</name>
<feature type="compositionally biased region" description="Polar residues" evidence="1">
    <location>
        <begin position="642"/>
        <end position="658"/>
    </location>
</feature>